<dbReference type="EMBL" id="JALJOT010000002">
    <property type="protein sequence ID" value="KAK9917236.1"/>
    <property type="molecule type" value="Genomic_DNA"/>
</dbReference>
<dbReference type="PANTHER" id="PTHR43312">
    <property type="entry name" value="D-THREO-ALDOSE 1-DEHYDROGENASE"/>
    <property type="match status" value="1"/>
</dbReference>
<dbReference type="InterPro" id="IPR053135">
    <property type="entry name" value="AKR2_Oxidoreductase"/>
</dbReference>
<dbReference type="PROSITE" id="PS51670">
    <property type="entry name" value="SHKT"/>
    <property type="match status" value="1"/>
</dbReference>
<feature type="domain" description="ShKT" evidence="1">
    <location>
        <begin position="1"/>
        <end position="15"/>
    </location>
</feature>
<protein>
    <recommendedName>
        <fullName evidence="1">ShKT domain-containing protein</fullName>
    </recommendedName>
</protein>
<evidence type="ECO:0000259" key="1">
    <source>
        <dbReference type="PROSITE" id="PS51670"/>
    </source>
</evidence>
<reference evidence="2 3" key="1">
    <citation type="journal article" date="2024" name="Nat. Commun.">
        <title>Phylogenomics reveals the evolutionary origins of lichenization in chlorophyte algae.</title>
        <authorList>
            <person name="Puginier C."/>
            <person name="Libourel C."/>
            <person name="Otte J."/>
            <person name="Skaloud P."/>
            <person name="Haon M."/>
            <person name="Grisel S."/>
            <person name="Petersen M."/>
            <person name="Berrin J.G."/>
            <person name="Delaux P.M."/>
            <person name="Dal Grande F."/>
            <person name="Keller J."/>
        </authorList>
    </citation>
    <scope>NUCLEOTIDE SEQUENCE [LARGE SCALE GENOMIC DNA]</scope>
    <source>
        <strain evidence="2 3">SAG 216-7</strain>
    </source>
</reference>
<evidence type="ECO:0000313" key="3">
    <source>
        <dbReference type="Proteomes" id="UP001491310"/>
    </source>
</evidence>
<dbReference type="PANTHER" id="PTHR43312:SF1">
    <property type="entry name" value="NADP-DEPENDENT OXIDOREDUCTASE DOMAIN-CONTAINING PROTEIN"/>
    <property type="match status" value="1"/>
</dbReference>
<dbReference type="InterPro" id="IPR003582">
    <property type="entry name" value="ShKT_dom"/>
</dbReference>
<dbReference type="SUPFAM" id="SSF51430">
    <property type="entry name" value="NAD(P)-linked oxidoreductase"/>
    <property type="match status" value="1"/>
</dbReference>
<keyword evidence="3" id="KW-1185">Reference proteome</keyword>
<dbReference type="Proteomes" id="UP001491310">
    <property type="component" value="Unassembled WGS sequence"/>
</dbReference>
<comment type="caution">
    <text evidence="2">The sequence shown here is derived from an EMBL/GenBank/DDBJ whole genome shotgun (WGS) entry which is preliminary data.</text>
</comment>
<gene>
    <name evidence="2" type="ORF">WJX75_002180</name>
</gene>
<accession>A0ABR2YZY5</accession>
<dbReference type="Gene3D" id="3.20.20.100">
    <property type="entry name" value="NADP-dependent oxidoreductase domain"/>
    <property type="match status" value="1"/>
</dbReference>
<proteinExistence type="predicted"/>
<dbReference type="InterPro" id="IPR023210">
    <property type="entry name" value="NADP_OxRdtase_dom"/>
</dbReference>
<sequence length="419" mass="45566">MREHCPKSCGVTPDCMPPGPKPWAGRATADGTRLFSVMYPGAYHAAEHHWRRDPAMGEFYSPGQRMRGAPWLHLSSLGIGTYLGNSNPETDETVTTSIIASVNRGWNCIDTASNYRDSRAERSVGAALNALFSGKVGITRNMILVSTKAGYIEDDIADNLLIKGSKNGGISTKDIVSGSCIHPNCLAASLKRSLSSLNLATVDILYLHNVAESSMDGPKDEAFLRKLKEAFAWLEKARDEGKIAAYGMATWDCFRKAPEKGGLQLQDIVKLAESVGGINHGFRYVQLPINAQMREAWERSWQKVDVEGSAQNKTFMEAAARLGVGVFASAPLLEGKLLQDSQLKAKVDKVEELMLLGNLGTKLLQISRSTPYLTTALIGHKSANNADANVRLIAHDPLTPKQFHKIMAQIDGTGQQATV</sequence>
<dbReference type="Pfam" id="PF00248">
    <property type="entry name" value="Aldo_ket_red"/>
    <property type="match status" value="1"/>
</dbReference>
<dbReference type="CDD" id="cd19099">
    <property type="entry name" value="AKR_unchar"/>
    <property type="match status" value="1"/>
</dbReference>
<dbReference type="InterPro" id="IPR036812">
    <property type="entry name" value="NAD(P)_OxRdtase_dom_sf"/>
</dbReference>
<name>A0ABR2YZY5_9CHLO</name>
<organism evidence="2 3">
    <name type="scientific">Coccomyxa subellipsoidea</name>
    <dbReference type="NCBI Taxonomy" id="248742"/>
    <lineage>
        <taxon>Eukaryota</taxon>
        <taxon>Viridiplantae</taxon>
        <taxon>Chlorophyta</taxon>
        <taxon>core chlorophytes</taxon>
        <taxon>Trebouxiophyceae</taxon>
        <taxon>Trebouxiophyceae incertae sedis</taxon>
        <taxon>Coccomyxaceae</taxon>
        <taxon>Coccomyxa</taxon>
    </lineage>
</organism>
<evidence type="ECO:0000313" key="2">
    <source>
        <dbReference type="EMBL" id="KAK9917236.1"/>
    </source>
</evidence>